<feature type="transmembrane region" description="Helical" evidence="10">
    <location>
        <begin position="557"/>
        <end position="582"/>
    </location>
</feature>
<evidence type="ECO:0000256" key="10">
    <source>
        <dbReference type="SAM" id="Phobius"/>
    </source>
</evidence>
<dbReference type="InterPro" id="IPR043504">
    <property type="entry name" value="Peptidase_S1_PA_chymotrypsin"/>
</dbReference>
<keyword evidence="10" id="KW-1133">Transmembrane helix</keyword>
<evidence type="ECO:0000259" key="12">
    <source>
        <dbReference type="PROSITE" id="PS51218"/>
    </source>
</evidence>
<keyword evidence="1 13" id="KW-0696">RNA-directed RNA polymerase</keyword>
<reference evidence="13" key="1">
    <citation type="submission" date="2019-05" db="EMBL/GenBank/DDBJ databases">
        <title>Metatranscriptomic reconstruction reveals RNA viruses with the potential to shape carbon cycling in soil.</title>
        <authorList>
            <person name="Starr E.P."/>
            <person name="Nuccio E."/>
            <person name="Pett-Ridge J."/>
            <person name="Banfield J.F."/>
            <person name="Firestone M.K."/>
        </authorList>
    </citation>
    <scope>NUCLEOTIDE SEQUENCE</scope>
    <source>
        <strain evidence="13">H1_Bulk_30_scaffold_14</strain>
    </source>
</reference>
<keyword evidence="9" id="KW-0693">Viral RNA replication</keyword>
<dbReference type="GO" id="GO:0008234">
    <property type="term" value="F:cysteine-type peptidase activity"/>
    <property type="evidence" value="ECO:0007669"/>
    <property type="project" value="UniProtKB-KW"/>
</dbReference>
<dbReference type="GO" id="GO:0039694">
    <property type="term" value="P:viral RNA genome replication"/>
    <property type="evidence" value="ECO:0007669"/>
    <property type="project" value="InterPro"/>
</dbReference>
<evidence type="ECO:0000256" key="9">
    <source>
        <dbReference type="ARBA" id="ARBA00022953"/>
    </source>
</evidence>
<protein>
    <submittedName>
        <fullName evidence="13">RNA-dependent RNA polymerase</fullName>
    </submittedName>
</protein>
<dbReference type="InterPro" id="IPR014759">
    <property type="entry name" value="Helicase_SF3_ssRNA_vir"/>
</dbReference>
<evidence type="ECO:0000256" key="4">
    <source>
        <dbReference type="ARBA" id="ARBA00022695"/>
    </source>
</evidence>
<keyword evidence="8" id="KW-0067">ATP-binding</keyword>
<dbReference type="EMBL" id="MN035381">
    <property type="protein sequence ID" value="QDH90241.1"/>
    <property type="molecule type" value="Genomic_RNA"/>
</dbReference>
<keyword evidence="5" id="KW-0547">Nucleotide-binding</keyword>
<keyword evidence="4" id="KW-0548">Nucleotidyltransferase</keyword>
<feature type="transmembrane region" description="Helical" evidence="10">
    <location>
        <begin position="70"/>
        <end position="90"/>
    </location>
</feature>
<evidence type="ECO:0000256" key="6">
    <source>
        <dbReference type="ARBA" id="ARBA00022801"/>
    </source>
</evidence>
<keyword evidence="2" id="KW-0645">Protease</keyword>
<feature type="domain" description="RdRp catalytic" evidence="11">
    <location>
        <begin position="1131"/>
        <end position="1259"/>
    </location>
</feature>
<evidence type="ECO:0000256" key="5">
    <source>
        <dbReference type="ARBA" id="ARBA00022741"/>
    </source>
</evidence>
<accession>A0A514D9F8</accession>
<dbReference type="Gene3D" id="2.40.10.10">
    <property type="entry name" value="Trypsin-like serine proteases"/>
    <property type="match status" value="1"/>
</dbReference>
<dbReference type="InterPro" id="IPR004004">
    <property type="entry name" value="Helic/Pol/Pept_Calicivir-typ"/>
</dbReference>
<evidence type="ECO:0000256" key="2">
    <source>
        <dbReference type="ARBA" id="ARBA00022670"/>
    </source>
</evidence>
<dbReference type="GO" id="GO:0006508">
    <property type="term" value="P:proteolysis"/>
    <property type="evidence" value="ECO:0007669"/>
    <property type="project" value="UniProtKB-KW"/>
</dbReference>
<dbReference type="InterPro" id="IPR009003">
    <property type="entry name" value="Peptidase_S1_PA"/>
</dbReference>
<keyword evidence="7" id="KW-0788">Thiol protease</keyword>
<dbReference type="InterPro" id="IPR000605">
    <property type="entry name" value="Helicase_SF3_ssDNA/RNA_vir"/>
</dbReference>
<evidence type="ECO:0000256" key="1">
    <source>
        <dbReference type="ARBA" id="ARBA00022484"/>
    </source>
</evidence>
<keyword evidence="6" id="KW-0378">Hydrolase</keyword>
<keyword evidence="10" id="KW-0812">Transmembrane</keyword>
<dbReference type="Gene3D" id="1.20.960.20">
    <property type="match status" value="1"/>
</dbReference>
<dbReference type="GO" id="GO:0006351">
    <property type="term" value="P:DNA-templated transcription"/>
    <property type="evidence" value="ECO:0007669"/>
    <property type="project" value="InterPro"/>
</dbReference>
<evidence type="ECO:0000256" key="8">
    <source>
        <dbReference type="ARBA" id="ARBA00022840"/>
    </source>
</evidence>
<evidence type="ECO:0000313" key="13">
    <source>
        <dbReference type="EMBL" id="QDH90241.1"/>
    </source>
</evidence>
<dbReference type="GO" id="GO:0003723">
    <property type="term" value="F:RNA binding"/>
    <property type="evidence" value="ECO:0007669"/>
    <property type="project" value="InterPro"/>
</dbReference>
<dbReference type="InterPro" id="IPR001205">
    <property type="entry name" value="RNA-dir_pol_C"/>
</dbReference>
<dbReference type="PRINTS" id="PR00918">
    <property type="entry name" value="CALICVIRUSNS"/>
</dbReference>
<dbReference type="GO" id="GO:0003724">
    <property type="term" value="F:RNA helicase activity"/>
    <property type="evidence" value="ECO:0007669"/>
    <property type="project" value="InterPro"/>
</dbReference>
<dbReference type="InterPro" id="IPR043502">
    <property type="entry name" value="DNA/RNA_pol_sf"/>
</dbReference>
<dbReference type="GO" id="GO:0005524">
    <property type="term" value="F:ATP binding"/>
    <property type="evidence" value="ECO:0007669"/>
    <property type="project" value="UniProtKB-KW"/>
</dbReference>
<organism evidence="13">
    <name type="scientific">Picornavirales sp</name>
    <dbReference type="NCBI Taxonomy" id="1955153"/>
    <lineage>
        <taxon>Viruses</taxon>
        <taxon>Riboviria</taxon>
        <taxon>Orthornavirae</taxon>
        <taxon>Pisuviricota</taxon>
        <taxon>Pisoniviricetes</taxon>
        <taxon>Picornavirales</taxon>
    </lineage>
</organism>
<dbReference type="InterPro" id="IPR043128">
    <property type="entry name" value="Rev_trsase/Diguanyl_cyclase"/>
</dbReference>
<dbReference type="Pfam" id="PF00910">
    <property type="entry name" value="RNA_helicase"/>
    <property type="match status" value="1"/>
</dbReference>
<dbReference type="SUPFAM" id="SSF56672">
    <property type="entry name" value="DNA/RNA polymerases"/>
    <property type="match status" value="1"/>
</dbReference>
<evidence type="ECO:0000256" key="3">
    <source>
        <dbReference type="ARBA" id="ARBA00022679"/>
    </source>
</evidence>
<dbReference type="PROSITE" id="PS50507">
    <property type="entry name" value="RDRP_SSRNA_POS"/>
    <property type="match status" value="1"/>
</dbReference>
<proteinExistence type="predicted"/>
<keyword evidence="10" id="KW-0472">Membrane</keyword>
<dbReference type="Gene3D" id="3.30.70.270">
    <property type="match status" value="1"/>
</dbReference>
<dbReference type="PROSITE" id="PS51218">
    <property type="entry name" value="SF3_HELICASE_2"/>
    <property type="match status" value="1"/>
</dbReference>
<feature type="domain" description="SF3 helicase" evidence="12">
    <location>
        <begin position="241"/>
        <end position="426"/>
    </location>
</feature>
<evidence type="ECO:0000259" key="11">
    <source>
        <dbReference type="PROSITE" id="PS50507"/>
    </source>
</evidence>
<dbReference type="InterPro" id="IPR007094">
    <property type="entry name" value="RNA-dir_pol_PSvirus"/>
</dbReference>
<dbReference type="Pfam" id="PF00680">
    <property type="entry name" value="RdRP_1"/>
    <property type="match status" value="1"/>
</dbReference>
<evidence type="ECO:0000256" key="7">
    <source>
        <dbReference type="ARBA" id="ARBA00022807"/>
    </source>
</evidence>
<sequence length="1392" mass="158461">MTLMLSRLTKLIKRNSTRVVDSMKTLVDQVQDLANKFKKAVGKVLWTVPLVMILFYAISQVENKHLSNPVVALLLSAFAVVIGPKLWAVVSKFFPDGNVQQQAGLMDNAGSLLASLFTFSVFKGKKVNASIMTEFCKRVTMFDRMSGGFDLFIKWVMSSIDSLVNWIRGRFGKERIDLFKRNNDPLKKWALAIDNVCRDESLAENVDPDKLDRMVELIRVGYGYKELYRGTQMMREVDSYLIKISNAMQPYLGTLNARNNFRFEPAALMLLGAPAVGKTILMMPLCAAVMLESGLLPPGSNFDDIAKNVWQKGTSEFWNSYSNQICLVMDDAFQMRADATDKENEYITMIRMVGSWSFPLNFADLSSKGRMFFGSKFIVGTTNLSSINAEAKLVLHEPEAVTRRINFPYLLTVKQEFALDGGKLNYKRFTEELAKCRAEKKGMDAFPWYIWECRKHDFLSGSTEITPVPLQEVVNNIARDLKQRAESHTATKDFLTDFVAGFAEQQAGRRIEGPESVDYEFDCSYDRFEEQADEFIRINLDAAYTFDHFLLHLTQGVLVGLAVKLVITFAWGLLQNMLGALFRKIRGKSKQKKDDDGEIVIHQSNRPLYTKHLKVKAKVGDPVFQSVDSQVAANIYANSYKASVKVGNGDFVLGQIIFLMSTLAVQPYHFTRALRDMVKSGEIETTAVFTLRNAGNSKHEVTMSVAKFLSLKRVVMEERDIEFLDFGVMQAHRNITKNFMKETDIKYLKGNRARLDICEIDDRRNIVPVNKRNVCMTPSLRFGEDLRVSGKQVARYYEYMIPTTQGDCGAPLCLFDNSSYSGRSCIGFHVAGNPARGVGYSTILTQEMISTAVAELEVIVDSFEEDLTARGVVHQAGLELPFENKGSFLPLLEVDRPVVICPKTSYFLTEWYGCYGEYECRPAPMRPVWRDHECIFPMENAVKNYSTPLLIYEQKWLRQAVHVAMSPLTSLTKDSSRRIYTFEEAVLGIPEEKFRSIPRGTAAGYPYCLDVKEGKKEFFGSEESYRLDSDMCLSLRDRVEHVINEARTNRRLSHVFVDFLKDELRSKAKVMAVATRLISSAPLDYTVVWRMFFGAFSTAVMTNHTVSGMAPGICCYSDWDILVMMLQRHGKECFDGDFSFFDSSEQPSIHILILDFINAWYDDGPDNARIRRVLWMDLMHSRHIGGLGQEQKYIYQWNKSLPSGHPFTTIVNSIYSLVVLVYAYMKCTGDLTNFWSNVSTVTYGDDNNNNPSPAVSPLFNQTTVAKVLAEEFSLTYTAGNKLGELRTTFPLEETTFLKRGFVCRDNVWLCPLELNSFLYTIYWCKNRKLEKKILIDCLESSLEELSLHSPDVWDFYAPMISDVSDQMGHVSKAVIEQEQYFNLVRSRTDNWY</sequence>
<dbReference type="SUPFAM" id="SSF50494">
    <property type="entry name" value="Trypsin-like serine proteases"/>
    <property type="match status" value="1"/>
</dbReference>
<keyword evidence="3" id="KW-0808">Transferase</keyword>
<feature type="transmembrane region" description="Helical" evidence="10">
    <location>
        <begin position="40"/>
        <end position="58"/>
    </location>
</feature>
<dbReference type="GO" id="GO:0003968">
    <property type="term" value="F:RNA-directed RNA polymerase activity"/>
    <property type="evidence" value="ECO:0007669"/>
    <property type="project" value="UniProtKB-KW"/>
</dbReference>
<dbReference type="CDD" id="cd23194">
    <property type="entry name" value="Dicistroviridae_RdRp"/>
    <property type="match status" value="1"/>
</dbReference>
<gene>
    <name evidence="13" type="ORF">H1Bulk3014_000001</name>
</gene>
<name>A0A514D9F8_9VIRU</name>